<keyword evidence="1" id="KW-0732">Signal</keyword>
<evidence type="ECO:0000313" key="3">
    <source>
        <dbReference type="Proteomes" id="UP001629246"/>
    </source>
</evidence>
<dbReference type="RefSeq" id="WP_408160888.1">
    <property type="nucleotide sequence ID" value="NZ_JAQQFM010000024.1"/>
</dbReference>
<dbReference type="EMBL" id="JAQQFM010000024">
    <property type="protein sequence ID" value="MFL9927650.1"/>
    <property type="molecule type" value="Genomic_DNA"/>
</dbReference>
<name>A0ABW9AIJ3_9BURK</name>
<sequence>MRTDILRFCISSIFLLLVSVQAASSKSIKREIIRNERAANEMKTLTGTNFAPCHIQFTDSTYVKLDNSSYLLSKYPFKMDCYSSDEELVNESWAKLNNQTGIWEAYFSGSKRDHKLLDKVTKVYQIKAVNSQGYAITVDDINGDPKMRDRRMYFCLLRPPIAVCGRARSMRLSKPETNILPQLFELLRSVEFIDD</sequence>
<feature type="chain" id="PRO_5046482865" evidence="1">
    <location>
        <begin position="23"/>
        <end position="195"/>
    </location>
</feature>
<keyword evidence="3" id="KW-1185">Reference proteome</keyword>
<evidence type="ECO:0000256" key="1">
    <source>
        <dbReference type="SAM" id="SignalP"/>
    </source>
</evidence>
<comment type="caution">
    <text evidence="2">The sequence shown here is derived from an EMBL/GenBank/DDBJ whole genome shotgun (WGS) entry which is preliminary data.</text>
</comment>
<proteinExistence type="predicted"/>
<dbReference type="Proteomes" id="UP001629246">
    <property type="component" value="Unassembled WGS sequence"/>
</dbReference>
<gene>
    <name evidence="2" type="ORF">PQR62_25515</name>
</gene>
<protein>
    <submittedName>
        <fullName evidence="2">Uncharacterized protein</fullName>
    </submittedName>
</protein>
<feature type="signal peptide" evidence="1">
    <location>
        <begin position="1"/>
        <end position="22"/>
    </location>
</feature>
<organism evidence="2 3">
    <name type="scientific">Herbaspirillum lusitanum</name>
    <dbReference type="NCBI Taxonomy" id="213312"/>
    <lineage>
        <taxon>Bacteria</taxon>
        <taxon>Pseudomonadati</taxon>
        <taxon>Pseudomonadota</taxon>
        <taxon>Betaproteobacteria</taxon>
        <taxon>Burkholderiales</taxon>
        <taxon>Oxalobacteraceae</taxon>
        <taxon>Herbaspirillum</taxon>
    </lineage>
</organism>
<evidence type="ECO:0000313" key="2">
    <source>
        <dbReference type="EMBL" id="MFL9927650.1"/>
    </source>
</evidence>
<accession>A0ABW9AIJ3</accession>
<reference evidence="2 3" key="1">
    <citation type="journal article" date="2024" name="Chem. Sci.">
        <title>Discovery of megapolipeptins by genome mining of a Burkholderiales bacteria collection.</title>
        <authorList>
            <person name="Paulo B.S."/>
            <person name="Recchia M.J.J."/>
            <person name="Lee S."/>
            <person name="Fergusson C.H."/>
            <person name="Romanowski S.B."/>
            <person name="Hernandez A."/>
            <person name="Krull N."/>
            <person name="Liu D.Y."/>
            <person name="Cavanagh H."/>
            <person name="Bos A."/>
            <person name="Gray C.A."/>
            <person name="Murphy B.T."/>
            <person name="Linington R.G."/>
            <person name="Eustaquio A.S."/>
        </authorList>
    </citation>
    <scope>NUCLEOTIDE SEQUENCE [LARGE SCALE GENOMIC DNA]</scope>
    <source>
        <strain evidence="2 3">RL21-008-BIB-A</strain>
    </source>
</reference>